<dbReference type="EMBL" id="CP080507">
    <property type="protein sequence ID" value="QYM80671.1"/>
    <property type="molecule type" value="Genomic_DNA"/>
</dbReference>
<sequence>MKKSLLLLALTGVFTLAPALSLPAQEAVSPHAERKTTPLGKEMKEMGKAFRTLGRQIDDASKNAASIKLVATMREAAEASLQYKPEKTADLPAADQAKFVADFQAGVKNLIADLDKLTAALKANDNAAAAATLREIKDDQKKGHKEFKKEHPGDRRG</sequence>
<feature type="chain" id="PRO_5034276929" description="Cytochrome b562" evidence="4">
    <location>
        <begin position="20"/>
        <end position="157"/>
    </location>
</feature>
<keyword evidence="2 4" id="KW-0732">Signal</keyword>
<dbReference type="GO" id="GO:0022900">
    <property type="term" value="P:electron transport chain"/>
    <property type="evidence" value="ECO:0007669"/>
    <property type="project" value="InterPro"/>
</dbReference>
<protein>
    <recommendedName>
        <fullName evidence="7">Cytochrome b562</fullName>
    </recommendedName>
</protein>
<dbReference type="AlphaFoldDB" id="A0A8F9TWY2"/>
<reference evidence="5" key="1">
    <citation type="submission" date="2021-08" db="EMBL/GenBank/DDBJ databases">
        <title>Genome of a novel bacterium of the phylum Verrucomicrobia, Oleiharenicola sp. KSB-15.</title>
        <authorList>
            <person name="Chung J.-H."/>
            <person name="Ahn J.-H."/>
            <person name="Yoon Y."/>
            <person name="Kim D.-Y."/>
            <person name="An S.-H."/>
            <person name="Park I."/>
            <person name="Yeon J."/>
        </authorList>
    </citation>
    <scope>NUCLEOTIDE SEQUENCE</scope>
    <source>
        <strain evidence="5">KSB-15</strain>
    </source>
</reference>
<feature type="region of interest" description="Disordered" evidence="3">
    <location>
        <begin position="134"/>
        <end position="157"/>
    </location>
</feature>
<evidence type="ECO:0000313" key="5">
    <source>
        <dbReference type="EMBL" id="QYM80671.1"/>
    </source>
</evidence>
<dbReference type="Gene3D" id="1.20.120.10">
    <property type="entry name" value="Cytochrome c/b562"/>
    <property type="match status" value="1"/>
</dbReference>
<dbReference type="Pfam" id="PF07361">
    <property type="entry name" value="Cytochrom_B562"/>
    <property type="match status" value="1"/>
</dbReference>
<evidence type="ECO:0000256" key="2">
    <source>
        <dbReference type="ARBA" id="ARBA00022729"/>
    </source>
</evidence>
<dbReference type="GO" id="GO:0042597">
    <property type="term" value="C:periplasmic space"/>
    <property type="evidence" value="ECO:0007669"/>
    <property type="project" value="InterPro"/>
</dbReference>
<organism evidence="5 6">
    <name type="scientific">Horticoccus luteus</name>
    <dbReference type="NCBI Taxonomy" id="2862869"/>
    <lineage>
        <taxon>Bacteria</taxon>
        <taxon>Pseudomonadati</taxon>
        <taxon>Verrucomicrobiota</taxon>
        <taxon>Opitutia</taxon>
        <taxon>Opitutales</taxon>
        <taxon>Opitutaceae</taxon>
        <taxon>Horticoccus</taxon>
    </lineage>
</organism>
<keyword evidence="6" id="KW-1185">Reference proteome</keyword>
<name>A0A8F9TWY2_9BACT</name>
<dbReference type="GO" id="GO:0005506">
    <property type="term" value="F:iron ion binding"/>
    <property type="evidence" value="ECO:0007669"/>
    <property type="project" value="InterPro"/>
</dbReference>
<evidence type="ECO:0000256" key="1">
    <source>
        <dbReference type="ARBA" id="ARBA00005523"/>
    </source>
</evidence>
<evidence type="ECO:0000256" key="3">
    <source>
        <dbReference type="SAM" id="MobiDB-lite"/>
    </source>
</evidence>
<comment type="similarity">
    <text evidence="1">Belongs to the cytochrome b562 family.</text>
</comment>
<gene>
    <name evidence="5" type="ORF">K0B96_08745</name>
</gene>
<evidence type="ECO:0008006" key="7">
    <source>
        <dbReference type="Google" id="ProtNLM"/>
    </source>
</evidence>
<evidence type="ECO:0000313" key="6">
    <source>
        <dbReference type="Proteomes" id="UP000825051"/>
    </source>
</evidence>
<dbReference type="InterPro" id="IPR009155">
    <property type="entry name" value="Cyt_b562"/>
</dbReference>
<accession>A0A8F9TWY2</accession>
<dbReference type="KEGG" id="ole:K0B96_08745"/>
<dbReference type="Proteomes" id="UP000825051">
    <property type="component" value="Chromosome"/>
</dbReference>
<dbReference type="GO" id="GO:0009055">
    <property type="term" value="F:electron transfer activity"/>
    <property type="evidence" value="ECO:0007669"/>
    <property type="project" value="InterPro"/>
</dbReference>
<dbReference type="InterPro" id="IPR010980">
    <property type="entry name" value="Cyt_c/b562"/>
</dbReference>
<evidence type="ECO:0000256" key="4">
    <source>
        <dbReference type="SAM" id="SignalP"/>
    </source>
</evidence>
<proteinExistence type="inferred from homology"/>
<feature type="signal peptide" evidence="4">
    <location>
        <begin position="1"/>
        <end position="19"/>
    </location>
</feature>
<dbReference type="RefSeq" id="WP_220166187.1">
    <property type="nucleotide sequence ID" value="NZ_CP080507.1"/>
</dbReference>
<dbReference type="SUPFAM" id="SSF47175">
    <property type="entry name" value="Cytochromes"/>
    <property type="match status" value="1"/>
</dbReference>
<dbReference type="GO" id="GO:0020037">
    <property type="term" value="F:heme binding"/>
    <property type="evidence" value="ECO:0007669"/>
    <property type="project" value="InterPro"/>
</dbReference>